<keyword evidence="1" id="KW-0472">Membrane</keyword>
<name>A0A1H5X2E8_9PROT</name>
<proteinExistence type="predicted"/>
<protein>
    <submittedName>
        <fullName evidence="3">Zona occludens toxin</fullName>
    </submittedName>
</protein>
<dbReference type="InterPro" id="IPR027417">
    <property type="entry name" value="P-loop_NTPase"/>
</dbReference>
<dbReference type="RefSeq" id="WP_103967186.1">
    <property type="nucleotide sequence ID" value="NZ_FNUX01000023.1"/>
</dbReference>
<feature type="domain" description="Zona occludens toxin N-terminal" evidence="2">
    <location>
        <begin position="3"/>
        <end position="185"/>
    </location>
</feature>
<keyword evidence="1" id="KW-1133">Transmembrane helix</keyword>
<evidence type="ECO:0000313" key="3">
    <source>
        <dbReference type="EMBL" id="SEG05928.1"/>
    </source>
</evidence>
<evidence type="ECO:0000259" key="2">
    <source>
        <dbReference type="Pfam" id="PF05707"/>
    </source>
</evidence>
<sequence>MSINLLTSVPGGGKTSYAVWNIIKKAHEEGKIIYTVGIPKLTLPTIELTYDQVKNWFKHDINQESGLPELQNIEHGSIIVIDEVQKLWPALGSKISEDIKELSVHRHYGLTFFLITQAPNLIHRNVLALVDKHLHIRVTWAGRKIYEWPEFTRSPSTESARRNAVVFNYKLPKESFELYHSATQHVKPKKNAPMAFFVFVVALLSTLSFGALSFQRVMNKGDIQLEETPQEEITAEEEIDFSTVPLAVPEPQPVQQPIKQYFNTQLLSEDIDWSNVSACLSNSGSCVCYGQSAQRLIIPKETCELAVQNGWIRKAG</sequence>
<dbReference type="Gene3D" id="3.40.50.300">
    <property type="entry name" value="P-loop containing nucleotide triphosphate hydrolases"/>
    <property type="match status" value="1"/>
</dbReference>
<dbReference type="SUPFAM" id="SSF52540">
    <property type="entry name" value="P-loop containing nucleoside triphosphate hydrolases"/>
    <property type="match status" value="1"/>
</dbReference>
<gene>
    <name evidence="3" type="ORF">SAMN05216334_12341</name>
</gene>
<dbReference type="Pfam" id="PF05707">
    <property type="entry name" value="Zot"/>
    <property type="match status" value="1"/>
</dbReference>
<evidence type="ECO:0000313" key="4">
    <source>
        <dbReference type="Proteomes" id="UP000236753"/>
    </source>
</evidence>
<dbReference type="EMBL" id="FNUX01000023">
    <property type="protein sequence ID" value="SEG05928.1"/>
    <property type="molecule type" value="Genomic_DNA"/>
</dbReference>
<dbReference type="AlphaFoldDB" id="A0A1H5X2E8"/>
<dbReference type="Proteomes" id="UP000236753">
    <property type="component" value="Unassembled WGS sequence"/>
</dbReference>
<dbReference type="OrthoDB" id="8809170at2"/>
<accession>A0A1H5X2E8</accession>
<dbReference type="InterPro" id="IPR008900">
    <property type="entry name" value="Zot_N"/>
</dbReference>
<feature type="transmembrane region" description="Helical" evidence="1">
    <location>
        <begin position="194"/>
        <end position="214"/>
    </location>
</feature>
<reference evidence="3 4" key="1">
    <citation type="submission" date="2016-10" db="EMBL/GenBank/DDBJ databases">
        <authorList>
            <person name="de Groot N.N."/>
        </authorList>
    </citation>
    <scope>NUCLEOTIDE SEQUENCE [LARGE SCALE GENOMIC DNA]</scope>
    <source>
        <strain evidence="3 4">Nm13</strain>
    </source>
</reference>
<keyword evidence="1" id="KW-0812">Transmembrane</keyword>
<organism evidence="3 4">
    <name type="scientific">Nitrosomonas ureae</name>
    <dbReference type="NCBI Taxonomy" id="44577"/>
    <lineage>
        <taxon>Bacteria</taxon>
        <taxon>Pseudomonadati</taxon>
        <taxon>Pseudomonadota</taxon>
        <taxon>Betaproteobacteria</taxon>
        <taxon>Nitrosomonadales</taxon>
        <taxon>Nitrosomonadaceae</taxon>
        <taxon>Nitrosomonas</taxon>
    </lineage>
</organism>
<evidence type="ECO:0000256" key="1">
    <source>
        <dbReference type="SAM" id="Phobius"/>
    </source>
</evidence>